<dbReference type="Proteomes" id="UP000054937">
    <property type="component" value="Unassembled WGS sequence"/>
</dbReference>
<proteinExistence type="predicted"/>
<accession>A0A0V0R1W1</accession>
<reference evidence="1 2" key="1">
    <citation type="journal article" date="2015" name="Sci. Rep.">
        <title>Genome of the facultative scuticociliatosis pathogen Pseudocohnilembus persalinus provides insight into its virulence through horizontal gene transfer.</title>
        <authorList>
            <person name="Xiong J."/>
            <person name="Wang G."/>
            <person name="Cheng J."/>
            <person name="Tian M."/>
            <person name="Pan X."/>
            <person name="Warren A."/>
            <person name="Jiang C."/>
            <person name="Yuan D."/>
            <person name="Miao W."/>
        </authorList>
    </citation>
    <scope>NUCLEOTIDE SEQUENCE [LARGE SCALE GENOMIC DNA]</scope>
    <source>
        <strain evidence="1">36N120E</strain>
    </source>
</reference>
<evidence type="ECO:0008006" key="3">
    <source>
        <dbReference type="Google" id="ProtNLM"/>
    </source>
</evidence>
<comment type="caution">
    <text evidence="1">The sequence shown here is derived from an EMBL/GenBank/DDBJ whole genome shotgun (WGS) entry which is preliminary data.</text>
</comment>
<keyword evidence="2" id="KW-1185">Reference proteome</keyword>
<dbReference type="OMA" id="WISKHTV"/>
<sequence>MSTSLPASMRPKSVPNLKFDISEMYKIATRESDAWGIEGYQVPKKYQDHYTAKWEKKIQEQIKQKKKPGEKAVKATKRGNFLDDEIKLHNPCYPKPNTIKVQYDQSDNWKMDQKTMELYKQKFKVDQKLNKKTYIDQIIHRQKGNSKVPGPGQYSVTKTQEAIEKEIADMKKKVVNKGGDLPNYLHDVQYVSSQIPGPNSYHPKLPSKDTFEWSVDKKQLVAGAYYKIPPKEWISKHTVKIDKKKEKPEPFHPYPVSYNTFGKQLLKSEGKNKNQSSNVKHWGTTKRFADKAQTEKLIKKQTPGAYSLLAKWPDAKPQKGQKSMTTKSKSTKFFNFNQISKGTEATRSIYY</sequence>
<organism evidence="1 2">
    <name type="scientific">Pseudocohnilembus persalinus</name>
    <name type="common">Ciliate</name>
    <dbReference type="NCBI Taxonomy" id="266149"/>
    <lineage>
        <taxon>Eukaryota</taxon>
        <taxon>Sar</taxon>
        <taxon>Alveolata</taxon>
        <taxon>Ciliophora</taxon>
        <taxon>Intramacronucleata</taxon>
        <taxon>Oligohymenophorea</taxon>
        <taxon>Scuticociliatia</taxon>
        <taxon>Philasterida</taxon>
        <taxon>Pseudocohnilembidae</taxon>
        <taxon>Pseudocohnilembus</taxon>
    </lineage>
</organism>
<dbReference type="EMBL" id="LDAU01000063">
    <property type="protein sequence ID" value="KRX08514.1"/>
    <property type="molecule type" value="Genomic_DNA"/>
</dbReference>
<evidence type="ECO:0000313" key="1">
    <source>
        <dbReference type="EMBL" id="KRX08514.1"/>
    </source>
</evidence>
<dbReference type="OrthoDB" id="284409at2759"/>
<evidence type="ECO:0000313" key="2">
    <source>
        <dbReference type="Proteomes" id="UP000054937"/>
    </source>
</evidence>
<protein>
    <recommendedName>
        <fullName evidence="3">Sperm-tail PG-rich repeat</fullName>
    </recommendedName>
</protein>
<dbReference type="AlphaFoldDB" id="A0A0V0R1W1"/>
<gene>
    <name evidence="1" type="ORF">PPERSA_12995</name>
</gene>
<name>A0A0V0R1W1_PSEPJ</name>
<dbReference type="InParanoid" id="A0A0V0R1W1"/>